<gene>
    <name evidence="2" type="ORF">EC844_110101</name>
</gene>
<evidence type="ECO:0000313" key="2">
    <source>
        <dbReference type="EMBL" id="TCM67060.1"/>
    </source>
</evidence>
<feature type="signal peptide" evidence="1">
    <location>
        <begin position="1"/>
        <end position="19"/>
    </location>
</feature>
<accession>A0A4R1XWX4</accession>
<organism evidence="2 3">
    <name type="scientific">Acinetobacter calcoaceticus</name>
    <dbReference type="NCBI Taxonomy" id="471"/>
    <lineage>
        <taxon>Bacteria</taxon>
        <taxon>Pseudomonadati</taxon>
        <taxon>Pseudomonadota</taxon>
        <taxon>Gammaproteobacteria</taxon>
        <taxon>Moraxellales</taxon>
        <taxon>Moraxellaceae</taxon>
        <taxon>Acinetobacter</taxon>
        <taxon>Acinetobacter calcoaceticus/baumannii complex</taxon>
    </lineage>
</organism>
<dbReference type="EMBL" id="SLVJ01000010">
    <property type="protein sequence ID" value="TCM67060.1"/>
    <property type="molecule type" value="Genomic_DNA"/>
</dbReference>
<dbReference type="Proteomes" id="UP000294963">
    <property type="component" value="Unassembled WGS sequence"/>
</dbReference>
<proteinExistence type="predicted"/>
<dbReference type="Pfam" id="PF16142">
    <property type="entry name" value="DUF4850"/>
    <property type="match status" value="1"/>
</dbReference>
<keyword evidence="3" id="KW-1185">Reference proteome</keyword>
<protein>
    <submittedName>
        <fullName evidence="2">Uncharacterized protein DUF4850</fullName>
    </submittedName>
</protein>
<sequence length="249" mass="27165">MLRYCTLLGLSLLASSSYATKYQLSTPQVTLSAAEQKATHPMTAIGQAVFRNGVKIPAISVSVPTGVDEDDSPHSPSQNCQISQCFFDMKLDPQLASQFKAYHIADTDEWILAPATFTRFQGAIGVNGNTAIVMSSPDRKSNLSLYVVPACVGCALDAASIYFPQAARENKATFGTEYSGSNVPLKLVRPNKETVYFQYQLPQQYSTDGVAKFSDEADIYFQELNVTLAPHQKALASAMLNFFSLTHSH</sequence>
<name>A0A4R1XWX4_ACICA</name>
<keyword evidence="1" id="KW-0732">Signal</keyword>
<comment type="caution">
    <text evidence="2">The sequence shown here is derived from an EMBL/GenBank/DDBJ whole genome shotgun (WGS) entry which is preliminary data.</text>
</comment>
<dbReference type="AlphaFoldDB" id="A0A4R1XWX4"/>
<reference evidence="2 3" key="1">
    <citation type="submission" date="2019-03" db="EMBL/GenBank/DDBJ databases">
        <title>Genomic analyses of the natural microbiome of Caenorhabditis elegans.</title>
        <authorList>
            <person name="Samuel B."/>
        </authorList>
    </citation>
    <scope>NUCLEOTIDE SEQUENCE [LARGE SCALE GENOMIC DNA]</scope>
    <source>
        <strain evidence="2 3">JUb89</strain>
    </source>
</reference>
<evidence type="ECO:0000256" key="1">
    <source>
        <dbReference type="SAM" id="SignalP"/>
    </source>
</evidence>
<feature type="chain" id="PRO_5020818742" evidence="1">
    <location>
        <begin position="20"/>
        <end position="249"/>
    </location>
</feature>
<evidence type="ECO:0000313" key="3">
    <source>
        <dbReference type="Proteomes" id="UP000294963"/>
    </source>
</evidence>
<dbReference type="InterPro" id="IPR032322">
    <property type="entry name" value="DUF4850"/>
</dbReference>